<name>A0A250XM30_9CHLO</name>
<dbReference type="SMART" id="SM00355">
    <property type="entry name" value="ZnF_C2H2"/>
    <property type="match status" value="2"/>
</dbReference>
<protein>
    <recommendedName>
        <fullName evidence="1">C2H2-type domain-containing protein</fullName>
    </recommendedName>
</protein>
<dbReference type="EMBL" id="BEGY01000117">
    <property type="protein sequence ID" value="GAX84127.1"/>
    <property type="molecule type" value="Genomic_DNA"/>
</dbReference>
<evidence type="ECO:0000313" key="2">
    <source>
        <dbReference type="EMBL" id="GAX84127.1"/>
    </source>
</evidence>
<evidence type="ECO:0000313" key="3">
    <source>
        <dbReference type="Proteomes" id="UP000232323"/>
    </source>
</evidence>
<feature type="domain" description="C2H2-type" evidence="1">
    <location>
        <begin position="57"/>
        <end position="80"/>
    </location>
</feature>
<dbReference type="InterPro" id="IPR036236">
    <property type="entry name" value="Znf_C2H2_sf"/>
</dbReference>
<proteinExistence type="predicted"/>
<dbReference type="OrthoDB" id="3437960at2759"/>
<accession>A0A250XM30</accession>
<evidence type="ECO:0000259" key="1">
    <source>
        <dbReference type="PROSITE" id="PS00028"/>
    </source>
</evidence>
<dbReference type="Gene3D" id="3.30.160.60">
    <property type="entry name" value="Classic Zinc Finger"/>
    <property type="match status" value="1"/>
</dbReference>
<keyword evidence="3" id="KW-1185">Reference proteome</keyword>
<gene>
    <name evidence="2" type="ORF">CEUSTIGMA_g11550.t1</name>
</gene>
<organism evidence="2 3">
    <name type="scientific">Chlamydomonas eustigma</name>
    <dbReference type="NCBI Taxonomy" id="1157962"/>
    <lineage>
        <taxon>Eukaryota</taxon>
        <taxon>Viridiplantae</taxon>
        <taxon>Chlorophyta</taxon>
        <taxon>core chlorophytes</taxon>
        <taxon>Chlorophyceae</taxon>
        <taxon>CS clade</taxon>
        <taxon>Chlamydomonadales</taxon>
        <taxon>Chlamydomonadaceae</taxon>
        <taxon>Chlamydomonas</taxon>
    </lineage>
</organism>
<comment type="caution">
    <text evidence="2">The sequence shown here is derived from an EMBL/GenBank/DDBJ whole genome shotgun (WGS) entry which is preliminary data.</text>
</comment>
<sequence length="125" mass="14549">MAKGSRRNGENSRFYCDLCSFRAVELAEWNSHLKTKLHHRRSTFNERLQTGTQPKLCCQICMFIFPMQWHLDAHMRSRKHAGMLGRKIQEDIRTHGTLQNNKAGLVVTVPNIISDLMPKQRTQVD</sequence>
<dbReference type="SUPFAM" id="SSF57667">
    <property type="entry name" value="beta-beta-alpha zinc fingers"/>
    <property type="match status" value="1"/>
</dbReference>
<dbReference type="AlphaFoldDB" id="A0A250XM30"/>
<dbReference type="Proteomes" id="UP000232323">
    <property type="component" value="Unassembled WGS sequence"/>
</dbReference>
<reference evidence="2 3" key="1">
    <citation type="submission" date="2017-08" db="EMBL/GenBank/DDBJ databases">
        <title>Acidophilic green algal genome provides insights into adaptation to an acidic environment.</title>
        <authorList>
            <person name="Hirooka S."/>
            <person name="Hirose Y."/>
            <person name="Kanesaki Y."/>
            <person name="Higuchi S."/>
            <person name="Fujiwara T."/>
            <person name="Onuma R."/>
            <person name="Era A."/>
            <person name="Ohbayashi R."/>
            <person name="Uzuka A."/>
            <person name="Nozaki H."/>
            <person name="Yoshikawa H."/>
            <person name="Miyagishima S.Y."/>
        </authorList>
    </citation>
    <scope>NUCLEOTIDE SEQUENCE [LARGE SCALE GENOMIC DNA]</scope>
    <source>
        <strain evidence="2 3">NIES-2499</strain>
    </source>
</reference>
<dbReference type="InterPro" id="IPR013087">
    <property type="entry name" value="Znf_C2H2_type"/>
</dbReference>
<dbReference type="PROSITE" id="PS00028">
    <property type="entry name" value="ZINC_FINGER_C2H2_1"/>
    <property type="match status" value="1"/>
</dbReference>